<dbReference type="InterPro" id="IPR027417">
    <property type="entry name" value="P-loop_NTPase"/>
</dbReference>
<dbReference type="OrthoDB" id="416437at2759"/>
<name>A0A1X7VXP0_AMPQE</name>
<dbReference type="AlphaFoldDB" id="A0A1X7VXP0"/>
<dbReference type="InParanoid" id="A0A1X7VXP0"/>
<sequence>MVRCSIICEEGLVNGAKEIIVGFSWPNRANDQAKKGDLPQKVYLKFHDPREGLVSHITIDYSSKQEAVPIEPVTTKFYGKQGVTLQHMQIPLLPCWAATKHKVQGLSLDAAVIDLGRKIFENGVAYLP</sequence>
<evidence type="ECO:0000313" key="1">
    <source>
        <dbReference type="EnsemblMetazoa" id="Aqu2.1.44640_001"/>
    </source>
</evidence>
<proteinExistence type="predicted"/>
<dbReference type="InterPro" id="IPR051055">
    <property type="entry name" value="PIF1_helicase"/>
</dbReference>
<accession>A0A1X7VXP0</accession>
<organism evidence="1">
    <name type="scientific">Amphimedon queenslandica</name>
    <name type="common">Sponge</name>
    <dbReference type="NCBI Taxonomy" id="400682"/>
    <lineage>
        <taxon>Eukaryota</taxon>
        <taxon>Metazoa</taxon>
        <taxon>Porifera</taxon>
        <taxon>Demospongiae</taxon>
        <taxon>Heteroscleromorpha</taxon>
        <taxon>Haplosclerida</taxon>
        <taxon>Niphatidae</taxon>
        <taxon>Amphimedon</taxon>
    </lineage>
</organism>
<reference evidence="1" key="1">
    <citation type="submission" date="2017-05" db="UniProtKB">
        <authorList>
            <consortium name="EnsemblMetazoa"/>
        </authorList>
    </citation>
    <scope>IDENTIFICATION</scope>
</reference>
<dbReference type="PANTHER" id="PTHR47642:SF3">
    <property type="entry name" value="ATP-DEPENDENT DNA HELICASE"/>
    <property type="match status" value="1"/>
</dbReference>
<protein>
    <submittedName>
        <fullName evidence="1">ATP-dependent DNA helicase</fullName>
    </submittedName>
</protein>
<dbReference type="SUPFAM" id="SSF52540">
    <property type="entry name" value="P-loop containing nucleoside triphosphate hydrolases"/>
    <property type="match status" value="1"/>
</dbReference>
<dbReference type="PANTHER" id="PTHR47642">
    <property type="entry name" value="ATP-DEPENDENT DNA HELICASE"/>
    <property type="match status" value="1"/>
</dbReference>
<dbReference type="EnsemblMetazoa" id="Aqu2.1.44640_001">
    <property type="protein sequence ID" value="Aqu2.1.44640_001"/>
    <property type="gene ID" value="Aqu2.1.44640"/>
</dbReference>